<evidence type="ECO:0000313" key="1">
    <source>
        <dbReference type="EMBL" id="WOB08728.1"/>
    </source>
</evidence>
<evidence type="ECO:0000313" key="2">
    <source>
        <dbReference type="Proteomes" id="UP001303946"/>
    </source>
</evidence>
<protein>
    <submittedName>
        <fullName evidence="1">Uncharacterized protein</fullName>
    </submittedName>
</protein>
<name>A0ABZ0D0Y6_9BURK</name>
<gene>
    <name evidence="1" type="ORF">RXV79_01420</name>
</gene>
<sequence>MDHGAYVFCRPVDGLVGQHQFLVLAPSNPTLLTGFTRPIAGQALCVIGAYNIAGYLRARLFAPSDVSFLTRKLATPGDPEVQTSKVELQICLPGSEDPFLQCITRCFSQYRTFEGSSGELRYPDITEQLDGSRFNSNSWAQSLLYWSQRLFAPAKNTIDFNGLDIGNDRRIPQRYFFP</sequence>
<dbReference type="Proteomes" id="UP001303946">
    <property type="component" value="Chromosome"/>
</dbReference>
<organism evidence="1 2">
    <name type="scientific">Piscinibacter gummiphilus</name>
    <dbReference type="NCBI Taxonomy" id="946333"/>
    <lineage>
        <taxon>Bacteria</taxon>
        <taxon>Pseudomonadati</taxon>
        <taxon>Pseudomonadota</taxon>
        <taxon>Betaproteobacteria</taxon>
        <taxon>Burkholderiales</taxon>
        <taxon>Sphaerotilaceae</taxon>
        <taxon>Piscinibacter</taxon>
    </lineage>
</organism>
<keyword evidence="2" id="KW-1185">Reference proteome</keyword>
<reference evidence="1 2" key="1">
    <citation type="submission" date="2023-10" db="EMBL/GenBank/DDBJ databases">
        <title>Bacteria for the degradation of biodegradable plastic PBAT(Polybutylene adipate terephthalate).</title>
        <authorList>
            <person name="Weon H.-Y."/>
            <person name="Yeon J."/>
        </authorList>
    </citation>
    <scope>NUCLEOTIDE SEQUENCE [LARGE SCALE GENOMIC DNA]</scope>
    <source>
        <strain evidence="1 2">SBD 7-3</strain>
    </source>
</reference>
<proteinExistence type="predicted"/>
<dbReference type="RefSeq" id="WP_316701566.1">
    <property type="nucleotide sequence ID" value="NZ_CP136336.1"/>
</dbReference>
<accession>A0ABZ0D0Y6</accession>
<dbReference type="EMBL" id="CP136336">
    <property type="protein sequence ID" value="WOB08728.1"/>
    <property type="molecule type" value="Genomic_DNA"/>
</dbReference>